<dbReference type="InterPro" id="IPR011598">
    <property type="entry name" value="bHLH_dom"/>
</dbReference>
<dbReference type="GO" id="GO:0005634">
    <property type="term" value="C:nucleus"/>
    <property type="evidence" value="ECO:0007669"/>
    <property type="project" value="UniProtKB-SubCell"/>
</dbReference>
<comment type="subcellular location">
    <subcellularLocation>
        <location evidence="1">Nucleus</location>
    </subcellularLocation>
</comment>
<dbReference type="Proteomes" id="UP001377567">
    <property type="component" value="Unassembled WGS sequence"/>
</dbReference>
<dbReference type="GO" id="GO:0046983">
    <property type="term" value="F:protein dimerization activity"/>
    <property type="evidence" value="ECO:0007669"/>
    <property type="project" value="InterPro"/>
</dbReference>
<protein>
    <submittedName>
        <fullName evidence="7">Rtg1 protein</fullName>
    </submittedName>
</protein>
<feature type="region of interest" description="Disordered" evidence="5">
    <location>
        <begin position="49"/>
        <end position="73"/>
    </location>
</feature>
<evidence type="ECO:0000256" key="2">
    <source>
        <dbReference type="ARBA" id="ARBA00023015"/>
    </source>
</evidence>
<dbReference type="InterPro" id="IPR051732">
    <property type="entry name" value="USF"/>
</dbReference>
<evidence type="ECO:0000256" key="3">
    <source>
        <dbReference type="ARBA" id="ARBA00023163"/>
    </source>
</evidence>
<dbReference type="SMART" id="SM00353">
    <property type="entry name" value="HLH"/>
    <property type="match status" value="1"/>
</dbReference>
<keyword evidence="8" id="KW-1185">Reference proteome</keyword>
<dbReference type="SUPFAM" id="SSF47459">
    <property type="entry name" value="HLH, helix-loop-helix DNA-binding domain"/>
    <property type="match status" value="1"/>
</dbReference>
<keyword evidence="3" id="KW-0804">Transcription</keyword>
<evidence type="ECO:0000259" key="6">
    <source>
        <dbReference type="PROSITE" id="PS50888"/>
    </source>
</evidence>
<feature type="compositionally biased region" description="Low complexity" evidence="5">
    <location>
        <begin position="59"/>
        <end position="73"/>
    </location>
</feature>
<sequence>MTDKLSSSVTSTSNASFHNDRRRRDNINERIQELLEMIPDELFDSYYARAAEGNTPGQTPGSSSATPGASSSDAMAAAVAAAVAAKPRGSGTRDGKPNKGQILTQTVEFITLLQNSVDSKNREEMELIAKVKHLSKKTGTIVNDIDLEHTSAEVELSRIGVGPLAQGAVQQPPKQHSQGYEYGGYSEYRDTA</sequence>
<dbReference type="PROSITE" id="PS50888">
    <property type="entry name" value="BHLH"/>
    <property type="match status" value="1"/>
</dbReference>
<dbReference type="AlphaFoldDB" id="A0AAV5S300"/>
<dbReference type="Gene3D" id="4.10.280.10">
    <property type="entry name" value="Helix-loop-helix DNA-binding domain"/>
    <property type="match status" value="1"/>
</dbReference>
<dbReference type="Pfam" id="PF00010">
    <property type="entry name" value="HLH"/>
    <property type="match status" value="1"/>
</dbReference>
<feature type="compositionally biased region" description="Polar residues" evidence="5">
    <location>
        <begin position="168"/>
        <end position="178"/>
    </location>
</feature>
<comment type="caution">
    <text evidence="7">The sequence shown here is derived from an EMBL/GenBank/DDBJ whole genome shotgun (WGS) entry which is preliminary data.</text>
</comment>
<feature type="domain" description="BHLH" evidence="6">
    <location>
        <begin position="11"/>
        <end position="113"/>
    </location>
</feature>
<feature type="region of interest" description="Disordered" evidence="5">
    <location>
        <begin position="165"/>
        <end position="192"/>
    </location>
</feature>
<reference evidence="7 8" key="1">
    <citation type="journal article" date="2023" name="Elife">
        <title>Identification of key yeast species and microbe-microbe interactions impacting larval growth of Drosophila in the wild.</title>
        <authorList>
            <person name="Mure A."/>
            <person name="Sugiura Y."/>
            <person name="Maeda R."/>
            <person name="Honda K."/>
            <person name="Sakurai N."/>
            <person name="Takahashi Y."/>
            <person name="Watada M."/>
            <person name="Katoh T."/>
            <person name="Gotoh A."/>
            <person name="Gotoh Y."/>
            <person name="Taniguchi I."/>
            <person name="Nakamura K."/>
            <person name="Hayashi T."/>
            <person name="Katayama T."/>
            <person name="Uemura T."/>
            <person name="Hattori Y."/>
        </authorList>
    </citation>
    <scope>NUCLEOTIDE SEQUENCE [LARGE SCALE GENOMIC DNA]</scope>
    <source>
        <strain evidence="7 8">KH-74</strain>
    </source>
</reference>
<evidence type="ECO:0000313" key="8">
    <source>
        <dbReference type="Proteomes" id="UP001377567"/>
    </source>
</evidence>
<gene>
    <name evidence="7" type="ORF">DAKH74_038840</name>
</gene>
<name>A0AAV5S300_MAUHU</name>
<feature type="compositionally biased region" description="Low complexity" evidence="5">
    <location>
        <begin position="1"/>
        <end position="16"/>
    </location>
</feature>
<dbReference type="PANTHER" id="PTHR46117:SF3">
    <property type="entry name" value="FI24210P1"/>
    <property type="match status" value="1"/>
</dbReference>
<keyword evidence="2" id="KW-0805">Transcription regulation</keyword>
<keyword evidence="4" id="KW-0539">Nucleus</keyword>
<dbReference type="GO" id="GO:0000978">
    <property type="term" value="F:RNA polymerase II cis-regulatory region sequence-specific DNA binding"/>
    <property type="evidence" value="ECO:0007669"/>
    <property type="project" value="TreeGrafter"/>
</dbReference>
<accession>A0AAV5S300</accession>
<proteinExistence type="predicted"/>
<dbReference type="EMBL" id="BTGD01000011">
    <property type="protein sequence ID" value="GMM57268.1"/>
    <property type="molecule type" value="Genomic_DNA"/>
</dbReference>
<feature type="region of interest" description="Disordered" evidence="5">
    <location>
        <begin position="1"/>
        <end position="25"/>
    </location>
</feature>
<evidence type="ECO:0000256" key="4">
    <source>
        <dbReference type="ARBA" id="ARBA00023242"/>
    </source>
</evidence>
<dbReference type="PANTHER" id="PTHR46117">
    <property type="entry name" value="FI24210P1"/>
    <property type="match status" value="1"/>
</dbReference>
<dbReference type="GO" id="GO:0000981">
    <property type="term" value="F:DNA-binding transcription factor activity, RNA polymerase II-specific"/>
    <property type="evidence" value="ECO:0007669"/>
    <property type="project" value="TreeGrafter"/>
</dbReference>
<organism evidence="7 8">
    <name type="scientific">Maudiozyma humilis</name>
    <name type="common">Sour dough yeast</name>
    <name type="synonym">Kazachstania humilis</name>
    <dbReference type="NCBI Taxonomy" id="51915"/>
    <lineage>
        <taxon>Eukaryota</taxon>
        <taxon>Fungi</taxon>
        <taxon>Dikarya</taxon>
        <taxon>Ascomycota</taxon>
        <taxon>Saccharomycotina</taxon>
        <taxon>Saccharomycetes</taxon>
        <taxon>Saccharomycetales</taxon>
        <taxon>Saccharomycetaceae</taxon>
        <taxon>Maudiozyma</taxon>
    </lineage>
</organism>
<evidence type="ECO:0000256" key="1">
    <source>
        <dbReference type="ARBA" id="ARBA00004123"/>
    </source>
</evidence>
<evidence type="ECO:0000313" key="7">
    <source>
        <dbReference type="EMBL" id="GMM57268.1"/>
    </source>
</evidence>
<dbReference type="InterPro" id="IPR036638">
    <property type="entry name" value="HLH_DNA-bd_sf"/>
</dbReference>
<evidence type="ECO:0000256" key="5">
    <source>
        <dbReference type="SAM" id="MobiDB-lite"/>
    </source>
</evidence>